<accession>A0A9Q3GSU4</accession>
<protein>
    <recommendedName>
        <fullName evidence="4">F-box domain-containing protein</fullName>
    </recommendedName>
</protein>
<organism evidence="2 3">
    <name type="scientific">Austropuccinia psidii MF-1</name>
    <dbReference type="NCBI Taxonomy" id="1389203"/>
    <lineage>
        <taxon>Eukaryota</taxon>
        <taxon>Fungi</taxon>
        <taxon>Dikarya</taxon>
        <taxon>Basidiomycota</taxon>
        <taxon>Pucciniomycotina</taxon>
        <taxon>Pucciniomycetes</taxon>
        <taxon>Pucciniales</taxon>
        <taxon>Sphaerophragmiaceae</taxon>
        <taxon>Austropuccinia</taxon>
    </lineage>
</organism>
<dbReference type="Gene3D" id="3.80.10.10">
    <property type="entry name" value="Ribonuclease Inhibitor"/>
    <property type="match status" value="1"/>
</dbReference>
<keyword evidence="3" id="KW-1185">Reference proteome</keyword>
<gene>
    <name evidence="2" type="ORF">O181_018301</name>
</gene>
<dbReference type="InterPro" id="IPR032675">
    <property type="entry name" value="LRR_dom_sf"/>
</dbReference>
<proteinExistence type="predicted"/>
<evidence type="ECO:0000313" key="3">
    <source>
        <dbReference type="Proteomes" id="UP000765509"/>
    </source>
</evidence>
<dbReference type="AlphaFoldDB" id="A0A9Q3GSU4"/>
<dbReference type="OrthoDB" id="2125396at2759"/>
<name>A0A9Q3GSU4_9BASI</name>
<evidence type="ECO:0008006" key="4">
    <source>
        <dbReference type="Google" id="ProtNLM"/>
    </source>
</evidence>
<dbReference type="Proteomes" id="UP000765509">
    <property type="component" value="Unassembled WGS sequence"/>
</dbReference>
<reference evidence="2" key="1">
    <citation type="submission" date="2021-03" db="EMBL/GenBank/DDBJ databases">
        <title>Draft genome sequence of rust myrtle Austropuccinia psidii MF-1, a brazilian biotype.</title>
        <authorList>
            <person name="Quecine M.C."/>
            <person name="Pachon D.M.R."/>
            <person name="Bonatelli M.L."/>
            <person name="Correr F.H."/>
            <person name="Franceschini L.M."/>
            <person name="Leite T.F."/>
            <person name="Margarido G.R.A."/>
            <person name="Almeida C.A."/>
            <person name="Ferrarezi J.A."/>
            <person name="Labate C.A."/>
        </authorList>
    </citation>
    <scope>NUCLEOTIDE SEQUENCE</scope>
    <source>
        <strain evidence="2">MF-1</strain>
    </source>
</reference>
<dbReference type="CDD" id="cd09917">
    <property type="entry name" value="F-box_SF"/>
    <property type="match status" value="1"/>
</dbReference>
<feature type="region of interest" description="Disordered" evidence="1">
    <location>
        <begin position="389"/>
        <end position="413"/>
    </location>
</feature>
<feature type="region of interest" description="Disordered" evidence="1">
    <location>
        <begin position="1"/>
        <end position="26"/>
    </location>
</feature>
<evidence type="ECO:0000313" key="2">
    <source>
        <dbReference type="EMBL" id="MBW0478586.1"/>
    </source>
</evidence>
<feature type="compositionally biased region" description="Polar residues" evidence="1">
    <location>
        <begin position="1"/>
        <end position="11"/>
    </location>
</feature>
<comment type="caution">
    <text evidence="2">The sequence shown here is derived from an EMBL/GenBank/DDBJ whole genome shotgun (WGS) entry which is preliminary data.</text>
</comment>
<evidence type="ECO:0000256" key="1">
    <source>
        <dbReference type="SAM" id="MobiDB-lite"/>
    </source>
</evidence>
<sequence length="533" mass="60075">MASQSIESSPAHTGHPTPADAHGGILDPSQAEETQLRSPLNLPDELIQVILSWLAQSFPPEQVTPALSSCSRLSRQWHRVTLTRLYAVPVVNMESKERALSFVNKLANEALAYQLHLTHAVQEQPQTNLLLSQMRRLIFFGEPRWRHTASLDSRPNLVDRATLHAILNRLWCTRLESIVFVELPFTNPFYRSPVNRYPQTLTTLILLTPLTPFELLFSLSNLPTLLHLCIGSRDDSSGNPAEHRTLFSRDQLPSSNLRSFGIAARTQETWLETGLPWYDGILNLLVVPSLRSITTLHLELANELDERHLMEILGKPPLLEDHTSAEFASFPLGQRAERLFKLQNAFVRGVSSTLMAETLSRLEGIHKLCLSSTFGTALRCPSLTTAESIANPPNNAQFDQESSYFSTPDTAASESRARHTNNPVWLSIPTSIEQLSVDITRMRAHGSWNCRSSAQLACTLTHFINSRRCPHLKILGSMFGDKNFEFSVYGIHRHVSPFKELVEAADLHQVSLLPSFWEDSFVMVNYRSTDWCR</sequence>
<dbReference type="EMBL" id="AVOT02005243">
    <property type="protein sequence ID" value="MBW0478586.1"/>
    <property type="molecule type" value="Genomic_DNA"/>
</dbReference>